<evidence type="ECO:0000256" key="4">
    <source>
        <dbReference type="ARBA" id="ARBA00022448"/>
    </source>
</evidence>
<dbReference type="GO" id="GO:0015031">
    <property type="term" value="P:protein transport"/>
    <property type="evidence" value="ECO:0007669"/>
    <property type="project" value="UniProtKB-KW"/>
</dbReference>
<evidence type="ECO:0000259" key="10">
    <source>
        <dbReference type="SMART" id="SM00762"/>
    </source>
</evidence>
<proteinExistence type="inferred from homology"/>
<evidence type="ECO:0000256" key="9">
    <source>
        <dbReference type="SAM" id="MobiDB-lite"/>
    </source>
</evidence>
<dbReference type="SMART" id="SM00762">
    <property type="entry name" value="Cog4"/>
    <property type="match status" value="1"/>
</dbReference>
<gene>
    <name evidence="11" type="ORF">EGYM00163_LOCUS34428</name>
</gene>
<dbReference type="EMBL" id="HBJA01099840">
    <property type="protein sequence ID" value="CAE0823226.1"/>
    <property type="molecule type" value="Transcribed_RNA"/>
</dbReference>
<keyword evidence="5" id="KW-0653">Protein transport</keyword>
<name>A0A7S4LE23_9EUGL</name>
<feature type="compositionally biased region" description="Basic and acidic residues" evidence="9">
    <location>
        <begin position="350"/>
        <end position="368"/>
    </location>
</feature>
<evidence type="ECO:0000256" key="6">
    <source>
        <dbReference type="ARBA" id="ARBA00023034"/>
    </source>
</evidence>
<dbReference type="Gene3D" id="1.20.58.1970">
    <property type="match status" value="1"/>
</dbReference>
<comment type="similarity">
    <text evidence="2">Belongs to the COG4 family.</text>
</comment>
<dbReference type="InterPro" id="IPR048684">
    <property type="entry name" value="COG4_C"/>
</dbReference>
<feature type="domain" description="COG4 transport protein middle alpha-helical bundle" evidence="10">
    <location>
        <begin position="168"/>
        <end position="515"/>
    </location>
</feature>
<evidence type="ECO:0000256" key="5">
    <source>
        <dbReference type="ARBA" id="ARBA00022927"/>
    </source>
</evidence>
<protein>
    <recommendedName>
        <fullName evidence="3">Conserved oligomeric Golgi complex subunit 4</fullName>
    </recommendedName>
    <alternativeName>
        <fullName evidence="8">Component of oligomeric Golgi complex 4</fullName>
    </alternativeName>
</protein>
<organism evidence="11">
    <name type="scientific">Eutreptiella gymnastica</name>
    <dbReference type="NCBI Taxonomy" id="73025"/>
    <lineage>
        <taxon>Eukaryota</taxon>
        <taxon>Discoba</taxon>
        <taxon>Euglenozoa</taxon>
        <taxon>Euglenida</taxon>
        <taxon>Spirocuta</taxon>
        <taxon>Euglenophyceae</taxon>
        <taxon>Eutreptiales</taxon>
        <taxon>Eutreptiaceae</taxon>
        <taxon>Eutreptiella</taxon>
    </lineage>
</organism>
<dbReference type="Pfam" id="PF20663">
    <property type="entry name" value="COG4_N"/>
    <property type="match status" value="1"/>
</dbReference>
<dbReference type="PANTHER" id="PTHR24016:SF0">
    <property type="entry name" value="CONSERVED OLIGOMERIC GOLGI COMPLEX SUBUNIT 4"/>
    <property type="match status" value="1"/>
</dbReference>
<sequence>MTGPASESQAKAKAQRRHRYEELLAKISQCEAEKLRKWKEIHALVSNKAEMQAQEEFLGDLRRHQLSSAKDRTVQLAGTISEAAKLANKSSKRVKELDQVKARVNEALELVEGITSQHSSLEGVTEALASKDYETAVKHVTRYFETEKQLKNVGEMEDLTSSATSTQVQLEADKLREAIRTEFKDASSKKDSDRVIRFSKLFAPLDMATEGLELYLQFLKEEIATELTGWVKENVKKVETKDGDGTYLAILSRVLDTIAATLEDQDSHVATHFGTAGTKEFLHQLNNEASSQMMPILKSIVKTTKPLNDNPQGVEPVEMDEMMDEIAHVSRTCNIYYHFIASRHAKAEEAEVAAKDEGHGAHEPDSHSHQPTPAKKPQRKPRQVLPKFLIQAEAYEYLQTVLSLYIPLQRDYLNLAFSRAASLDSGKKKENKDADKSGALKKTLSAIKMNTQEEDDMGSAQGQGTSLIEDVFYMLRISCHRVVQCNNSSIISAVLNIIADLLRDSFLTEIQKNIKVSKEQARPSHRSMQWINNLQQSSAYITKLYEEMSNLVQRNRAFDEQEITKIMAVAFEMKATADTFSHHLQSYLHKILAIVEAQMRARGLAEFEQLDYRINEGQFINNEINDPWVLTALQAWDQILDPYRSGLNEMNFEELIKEVVSYVTHQMETITFQKAFTQYGGLQVDKDLRALRNYFTEKTEKPVRDKFTRMSQITNLLSVDKVSEVYDLWGGSGGSGGGSNHLMWRVSSAEVKQVLALRVDFEKTAINALKLK</sequence>
<evidence type="ECO:0000256" key="8">
    <source>
        <dbReference type="ARBA" id="ARBA00031340"/>
    </source>
</evidence>
<evidence type="ECO:0000256" key="1">
    <source>
        <dbReference type="ARBA" id="ARBA00004395"/>
    </source>
</evidence>
<dbReference type="PANTHER" id="PTHR24016">
    <property type="entry name" value="CONSERVED OLIGOMERIC GOLGI COMPLEX SUBUNIT 4"/>
    <property type="match status" value="1"/>
</dbReference>
<keyword evidence="7" id="KW-0472">Membrane</keyword>
<evidence type="ECO:0000256" key="2">
    <source>
        <dbReference type="ARBA" id="ARBA00009215"/>
    </source>
</evidence>
<evidence type="ECO:0000256" key="7">
    <source>
        <dbReference type="ARBA" id="ARBA00023136"/>
    </source>
</evidence>
<dbReference type="AlphaFoldDB" id="A0A7S4LE23"/>
<evidence type="ECO:0000256" key="3">
    <source>
        <dbReference type="ARBA" id="ARBA00020975"/>
    </source>
</evidence>
<reference evidence="11" key="1">
    <citation type="submission" date="2021-01" db="EMBL/GenBank/DDBJ databases">
        <authorList>
            <person name="Corre E."/>
            <person name="Pelletier E."/>
            <person name="Niang G."/>
            <person name="Scheremetjew M."/>
            <person name="Finn R."/>
            <person name="Kale V."/>
            <person name="Holt S."/>
            <person name="Cochrane G."/>
            <person name="Meng A."/>
            <person name="Brown T."/>
            <person name="Cohen L."/>
        </authorList>
    </citation>
    <scope>NUCLEOTIDE SEQUENCE</scope>
    <source>
        <strain evidence="11">CCMP1594</strain>
    </source>
</reference>
<accession>A0A7S4LE23</accession>
<feature type="region of interest" description="Disordered" evidence="9">
    <location>
        <begin position="350"/>
        <end position="381"/>
    </location>
</feature>
<keyword evidence="4" id="KW-0813">Transport</keyword>
<dbReference type="Pfam" id="PF08318">
    <property type="entry name" value="COG4_m"/>
    <property type="match status" value="2"/>
</dbReference>
<evidence type="ECO:0000313" key="11">
    <source>
        <dbReference type="EMBL" id="CAE0823226.1"/>
    </source>
</evidence>
<dbReference type="InterPro" id="IPR048680">
    <property type="entry name" value="COG4_N"/>
</dbReference>
<dbReference type="InterPro" id="IPR048682">
    <property type="entry name" value="COG4"/>
</dbReference>
<keyword evidence="6" id="KW-0333">Golgi apparatus</keyword>
<comment type="subcellular location">
    <subcellularLocation>
        <location evidence="1">Golgi apparatus membrane</location>
        <topology evidence="1">Peripheral membrane protein</topology>
    </subcellularLocation>
</comment>
<dbReference type="Pfam" id="PF20662">
    <property type="entry name" value="COG4_C"/>
    <property type="match status" value="1"/>
</dbReference>
<dbReference type="GO" id="GO:0000139">
    <property type="term" value="C:Golgi membrane"/>
    <property type="evidence" value="ECO:0007669"/>
    <property type="project" value="UniProtKB-SubCell"/>
</dbReference>
<dbReference type="InterPro" id="IPR013167">
    <property type="entry name" value="COG4_M"/>
</dbReference>